<dbReference type="NCBIfam" id="NF010188">
    <property type="entry name" value="PRK13667.1"/>
    <property type="match status" value="1"/>
</dbReference>
<keyword evidence="4 5" id="KW-0804">Transcription</keyword>
<name>A0ABS6JBP5_9BACI</name>
<keyword evidence="3 5" id="KW-0548">Nucleotidyltransferase</keyword>
<dbReference type="InterPro" id="IPR009907">
    <property type="entry name" value="RpoY"/>
</dbReference>
<dbReference type="RefSeq" id="WP_217064165.1">
    <property type="nucleotide sequence ID" value="NZ_JAHQCS010000012.1"/>
</dbReference>
<evidence type="ECO:0000256" key="2">
    <source>
        <dbReference type="ARBA" id="ARBA00022679"/>
    </source>
</evidence>
<comment type="similarity">
    <text evidence="5">Belongs to the RNA polymerase subunit epsilon family.</text>
</comment>
<keyword evidence="1 5" id="KW-0240">DNA-directed RNA polymerase</keyword>
<comment type="function">
    <text evidence="5">A non-essential component of RNA polymerase (RNAP).</text>
</comment>
<dbReference type="Proteomes" id="UP000784880">
    <property type="component" value="Unassembled WGS sequence"/>
</dbReference>
<keyword evidence="7" id="KW-1185">Reference proteome</keyword>
<comment type="catalytic activity">
    <reaction evidence="5">
        <text>RNA(n) + a ribonucleoside 5'-triphosphate = RNA(n+1) + diphosphate</text>
        <dbReference type="Rhea" id="RHEA:21248"/>
        <dbReference type="Rhea" id="RHEA-COMP:14527"/>
        <dbReference type="Rhea" id="RHEA-COMP:17342"/>
        <dbReference type="ChEBI" id="CHEBI:33019"/>
        <dbReference type="ChEBI" id="CHEBI:61557"/>
        <dbReference type="ChEBI" id="CHEBI:140395"/>
        <dbReference type="EC" id="2.7.7.6"/>
    </reaction>
</comment>
<evidence type="ECO:0000256" key="4">
    <source>
        <dbReference type="ARBA" id="ARBA00023163"/>
    </source>
</evidence>
<dbReference type="Pfam" id="PF07288">
    <property type="entry name" value="RpoY"/>
    <property type="match status" value="1"/>
</dbReference>
<keyword evidence="2 5" id="KW-0808">Transferase</keyword>
<gene>
    <name evidence="5" type="primary">rpoY</name>
    <name evidence="6" type="ORF">KS419_00655</name>
</gene>
<sequence length="69" mass="8166">MIFKVFYQQSTAEIPVREKTDAMYVEADSEEDVRKKLIGTQYNIEFITPLEGKALEYEQQDEKFKLENV</sequence>
<protein>
    <recommendedName>
        <fullName evidence="5">DNA-directed RNA polymerase subunit epsilon</fullName>
        <shortName evidence="5">RNAP epsilon subunit</shortName>
        <ecNumber evidence="5">2.7.7.6</ecNumber>
    </recommendedName>
    <alternativeName>
        <fullName evidence="5">RNA polymerase epsilon subunit</fullName>
    </alternativeName>
    <alternativeName>
        <fullName evidence="5">Transcriptase subunit epsilon</fullName>
    </alternativeName>
</protein>
<evidence type="ECO:0000313" key="6">
    <source>
        <dbReference type="EMBL" id="MBU9710272.1"/>
    </source>
</evidence>
<evidence type="ECO:0000256" key="1">
    <source>
        <dbReference type="ARBA" id="ARBA00022478"/>
    </source>
</evidence>
<organism evidence="6 7">
    <name type="scientific">Evansella tamaricis</name>
    <dbReference type="NCBI Taxonomy" id="2069301"/>
    <lineage>
        <taxon>Bacteria</taxon>
        <taxon>Bacillati</taxon>
        <taxon>Bacillota</taxon>
        <taxon>Bacilli</taxon>
        <taxon>Bacillales</taxon>
        <taxon>Bacillaceae</taxon>
        <taxon>Evansella</taxon>
    </lineage>
</organism>
<evidence type="ECO:0000313" key="7">
    <source>
        <dbReference type="Proteomes" id="UP000784880"/>
    </source>
</evidence>
<evidence type="ECO:0000256" key="5">
    <source>
        <dbReference type="HAMAP-Rule" id="MF_01553"/>
    </source>
</evidence>
<comment type="caution">
    <text evidence="6">The sequence shown here is derived from an EMBL/GenBank/DDBJ whole genome shotgun (WGS) entry which is preliminary data.</text>
</comment>
<evidence type="ECO:0000256" key="3">
    <source>
        <dbReference type="ARBA" id="ARBA00022695"/>
    </source>
</evidence>
<accession>A0ABS6JBP5</accession>
<dbReference type="EC" id="2.7.7.6" evidence="5"/>
<proteinExistence type="inferred from homology"/>
<dbReference type="EMBL" id="JAHQCS010000012">
    <property type="protein sequence ID" value="MBU9710272.1"/>
    <property type="molecule type" value="Genomic_DNA"/>
</dbReference>
<dbReference type="HAMAP" id="MF_01553">
    <property type="entry name" value="RNApol_bact_RpoY"/>
    <property type="match status" value="1"/>
</dbReference>
<reference evidence="6 7" key="1">
    <citation type="submission" date="2021-06" db="EMBL/GenBank/DDBJ databases">
        <title>Bacillus sp. RD4P76, an endophyte from a halophyte.</title>
        <authorList>
            <person name="Sun J.-Q."/>
        </authorList>
    </citation>
    <scope>NUCLEOTIDE SEQUENCE [LARGE SCALE GENOMIC DNA]</scope>
    <source>
        <strain evidence="6 7">CGMCC 1.15917</strain>
    </source>
</reference>
<comment type="subunit">
    <text evidence="5">RNAP is composed of a core of 2 alpha, a beta and a beta' subunit. The core is associated with a delta subunit, and at least one of epsilon or omega. When a sigma factor is associated with the core the holoenzyme is formed, which can initiate transcription.</text>
</comment>